<accession>A0A956SES6</accession>
<feature type="signal peptide" evidence="1">
    <location>
        <begin position="1"/>
        <end position="38"/>
    </location>
</feature>
<evidence type="ECO:0000256" key="1">
    <source>
        <dbReference type="SAM" id="SignalP"/>
    </source>
</evidence>
<dbReference type="PANTHER" id="PTHR24104">
    <property type="entry name" value="E3 UBIQUITIN-PROTEIN LIGASE NHLRC1-RELATED"/>
    <property type="match status" value="1"/>
</dbReference>
<proteinExistence type="predicted"/>
<comment type="caution">
    <text evidence="2">The sequence shown here is derived from an EMBL/GenBank/DDBJ whole genome shotgun (WGS) entry which is preliminary data.</text>
</comment>
<sequence length="346" mass="37117">MRSPLLGCRPVLFVCRSIPVVLRLFAGALALTSARADAAVSLAPDIVLSRDVVIGRVTDVAVDAAGQVYVLDGGFDKICIFGEDGSYLRSIGRKGEGPGEFYEPRSLAIDPDGNVFVGGASDRIVGLAPDGQGIGSLVRGRTSAVSSLRFGSDGSLFAVYLDVVTHLMVHRFESATEEAAPTASFSESFAVGRETSLDVEVAFASGSIDVAGDGRVFYAQLTPQIVRTYAQTGEFLRAFEVRSAERRPPSEPSRNNGGVFFASVPAATTDITVLSDGSFVLSEYLPGEEGAYDCLVDVYDPDGRRVFSESRPGKFTVICRDAHDRLYIAEEDGEETVVKRYRVVRE</sequence>
<dbReference type="SUPFAM" id="SSF101898">
    <property type="entry name" value="NHL repeat"/>
    <property type="match status" value="1"/>
</dbReference>
<dbReference type="GO" id="GO:0008270">
    <property type="term" value="F:zinc ion binding"/>
    <property type="evidence" value="ECO:0007669"/>
    <property type="project" value="UniProtKB-KW"/>
</dbReference>
<organism evidence="2 3">
    <name type="scientific">Eiseniibacteriota bacterium</name>
    <dbReference type="NCBI Taxonomy" id="2212470"/>
    <lineage>
        <taxon>Bacteria</taxon>
        <taxon>Candidatus Eiseniibacteriota</taxon>
    </lineage>
</organism>
<feature type="chain" id="PRO_5037832800" evidence="1">
    <location>
        <begin position="39"/>
        <end position="346"/>
    </location>
</feature>
<protein>
    <submittedName>
        <fullName evidence="2">6-bladed beta-propeller</fullName>
    </submittedName>
</protein>
<dbReference type="AlphaFoldDB" id="A0A956SES6"/>
<evidence type="ECO:0000313" key="2">
    <source>
        <dbReference type="EMBL" id="MCA9757865.1"/>
    </source>
</evidence>
<dbReference type="Pfam" id="PF17170">
    <property type="entry name" value="DUF5128"/>
    <property type="match status" value="1"/>
</dbReference>
<dbReference type="EMBL" id="JAGQHS010000125">
    <property type="protein sequence ID" value="MCA9757865.1"/>
    <property type="molecule type" value="Genomic_DNA"/>
</dbReference>
<keyword evidence="1" id="KW-0732">Signal</keyword>
<dbReference type="InterPro" id="IPR011042">
    <property type="entry name" value="6-blade_b-propeller_TolB-like"/>
</dbReference>
<evidence type="ECO:0000313" key="3">
    <source>
        <dbReference type="Proteomes" id="UP000739538"/>
    </source>
</evidence>
<dbReference type="InterPro" id="IPR050952">
    <property type="entry name" value="TRIM-NHL_E3_ligases"/>
</dbReference>
<name>A0A956SES6_UNCEI</name>
<dbReference type="PANTHER" id="PTHR24104:SF25">
    <property type="entry name" value="PROTEIN LIN-41"/>
    <property type="match status" value="1"/>
</dbReference>
<reference evidence="2" key="2">
    <citation type="journal article" date="2021" name="Microbiome">
        <title>Successional dynamics and alternative stable states in a saline activated sludge microbial community over 9 years.</title>
        <authorList>
            <person name="Wang Y."/>
            <person name="Ye J."/>
            <person name="Ju F."/>
            <person name="Liu L."/>
            <person name="Boyd J.A."/>
            <person name="Deng Y."/>
            <person name="Parks D.H."/>
            <person name="Jiang X."/>
            <person name="Yin X."/>
            <person name="Woodcroft B.J."/>
            <person name="Tyson G.W."/>
            <person name="Hugenholtz P."/>
            <person name="Polz M.F."/>
            <person name="Zhang T."/>
        </authorList>
    </citation>
    <scope>NUCLEOTIDE SEQUENCE</scope>
    <source>
        <strain evidence="2">HKST-UBA02</strain>
    </source>
</reference>
<gene>
    <name evidence="2" type="ORF">KDA27_18885</name>
</gene>
<dbReference type="Proteomes" id="UP000739538">
    <property type="component" value="Unassembled WGS sequence"/>
</dbReference>
<dbReference type="Gene3D" id="2.120.10.30">
    <property type="entry name" value="TolB, C-terminal domain"/>
    <property type="match status" value="1"/>
</dbReference>
<reference evidence="2" key="1">
    <citation type="submission" date="2020-04" db="EMBL/GenBank/DDBJ databases">
        <authorList>
            <person name="Zhang T."/>
        </authorList>
    </citation>
    <scope>NUCLEOTIDE SEQUENCE</scope>
    <source>
        <strain evidence="2">HKST-UBA02</strain>
    </source>
</reference>